<evidence type="ECO:0000259" key="7">
    <source>
        <dbReference type="PROSITE" id="PS51471"/>
    </source>
</evidence>
<reference evidence="8 9" key="1">
    <citation type="submission" date="2024-01" db="EMBL/GenBank/DDBJ databases">
        <title>The genome of the rayed Mediterranean limpet Patella caerulea (Linnaeus, 1758).</title>
        <authorList>
            <person name="Anh-Thu Weber A."/>
            <person name="Halstead-Nussloch G."/>
        </authorList>
    </citation>
    <scope>NUCLEOTIDE SEQUENCE [LARGE SCALE GENOMIC DNA]</scope>
    <source>
        <strain evidence="8">AATW-2023a</strain>
        <tissue evidence="8">Whole specimen</tissue>
    </source>
</reference>
<keyword evidence="4" id="KW-0223">Dioxygenase</keyword>
<accession>A0AAN8JXQ9</accession>
<comment type="cofactor">
    <cofactor evidence="1">
        <name>L-ascorbate</name>
        <dbReference type="ChEBI" id="CHEBI:38290"/>
    </cofactor>
</comment>
<dbReference type="InterPro" id="IPR005123">
    <property type="entry name" value="Oxoglu/Fe-dep_dioxygenase_dom"/>
</dbReference>
<name>A0AAN8JXQ9_PATCE</name>
<evidence type="ECO:0000256" key="6">
    <source>
        <dbReference type="ARBA" id="ARBA00023004"/>
    </source>
</evidence>
<dbReference type="InterPro" id="IPR006620">
    <property type="entry name" value="Pro_4_hyd_alph"/>
</dbReference>
<evidence type="ECO:0000313" key="8">
    <source>
        <dbReference type="EMBL" id="KAK6185151.1"/>
    </source>
</evidence>
<evidence type="ECO:0000256" key="4">
    <source>
        <dbReference type="ARBA" id="ARBA00022964"/>
    </source>
</evidence>
<dbReference type="Pfam" id="PF13640">
    <property type="entry name" value="2OG-FeII_Oxy_3"/>
    <property type="match status" value="1"/>
</dbReference>
<dbReference type="AlphaFoldDB" id="A0AAN8JXQ9"/>
<keyword evidence="5" id="KW-0560">Oxidoreductase</keyword>
<dbReference type="InterPro" id="IPR044862">
    <property type="entry name" value="Pro_4_hyd_alph_FE2OG_OXY"/>
</dbReference>
<dbReference type="PROSITE" id="PS51471">
    <property type="entry name" value="FE2OG_OXY"/>
    <property type="match status" value="1"/>
</dbReference>
<evidence type="ECO:0000256" key="3">
    <source>
        <dbReference type="ARBA" id="ARBA00022896"/>
    </source>
</evidence>
<dbReference type="GO" id="GO:0004656">
    <property type="term" value="F:procollagen-proline 4-dioxygenase activity"/>
    <property type="evidence" value="ECO:0007669"/>
    <property type="project" value="TreeGrafter"/>
</dbReference>
<evidence type="ECO:0000256" key="2">
    <source>
        <dbReference type="ARBA" id="ARBA00022723"/>
    </source>
</evidence>
<evidence type="ECO:0000313" key="9">
    <source>
        <dbReference type="Proteomes" id="UP001347796"/>
    </source>
</evidence>
<dbReference type="Gene3D" id="2.60.120.620">
    <property type="entry name" value="q2cbj1_9rhob like domain"/>
    <property type="match status" value="1"/>
</dbReference>
<dbReference type="Proteomes" id="UP001347796">
    <property type="component" value="Unassembled WGS sequence"/>
</dbReference>
<keyword evidence="2" id="KW-0479">Metal-binding</keyword>
<dbReference type="PANTHER" id="PTHR10869">
    <property type="entry name" value="PROLYL 4-HYDROXYLASE ALPHA SUBUNIT"/>
    <property type="match status" value="1"/>
</dbReference>
<organism evidence="8 9">
    <name type="scientific">Patella caerulea</name>
    <name type="common">Rayed Mediterranean limpet</name>
    <dbReference type="NCBI Taxonomy" id="87958"/>
    <lineage>
        <taxon>Eukaryota</taxon>
        <taxon>Metazoa</taxon>
        <taxon>Spiralia</taxon>
        <taxon>Lophotrochozoa</taxon>
        <taxon>Mollusca</taxon>
        <taxon>Gastropoda</taxon>
        <taxon>Patellogastropoda</taxon>
        <taxon>Patelloidea</taxon>
        <taxon>Patellidae</taxon>
        <taxon>Patella</taxon>
    </lineage>
</organism>
<dbReference type="SMART" id="SM00702">
    <property type="entry name" value="P4Hc"/>
    <property type="match status" value="1"/>
</dbReference>
<keyword evidence="3" id="KW-0847">Vitamin C</keyword>
<feature type="domain" description="Fe2OG dioxygenase" evidence="7">
    <location>
        <begin position="187"/>
        <end position="341"/>
    </location>
</feature>
<dbReference type="InterPro" id="IPR045054">
    <property type="entry name" value="P4HA-like"/>
</dbReference>
<keyword evidence="6" id="KW-0408">Iron</keyword>
<dbReference type="EMBL" id="JAZGQO010000006">
    <property type="protein sequence ID" value="KAK6185151.1"/>
    <property type="molecule type" value="Genomic_DNA"/>
</dbReference>
<dbReference type="GO" id="GO:0005506">
    <property type="term" value="F:iron ion binding"/>
    <property type="evidence" value="ECO:0007669"/>
    <property type="project" value="InterPro"/>
</dbReference>
<dbReference type="GO" id="GO:0005783">
    <property type="term" value="C:endoplasmic reticulum"/>
    <property type="evidence" value="ECO:0007669"/>
    <property type="project" value="TreeGrafter"/>
</dbReference>
<dbReference type="PANTHER" id="PTHR10869:SF246">
    <property type="entry name" value="TRANSMEMBRANE PROLYL 4-HYDROXYLASE"/>
    <property type="match status" value="1"/>
</dbReference>
<gene>
    <name evidence="8" type="ORF">SNE40_007446</name>
</gene>
<sequence>MNVTSSEISLLNIVIGFVYFIGISSSGNVRNQSVRQRSNIRQLISLHQPLCPVEVNNHTDDVECTKCNLLQLSKPRPKYPLTFIKPNKIGHVEEIQLVEGKTHRRKTLALDPPVYEIPNFLTSEETDIIKGIAENKQLSQSTLFGDGQGTRKSESAWISIRKLNKSITRLSERYEKLTEQSSWYINHAEKMQIVKYETGGYYYTHHDSGPYHLPVHNLPCCNQVKYCTTNLEQCCQLCRLMTVMVYLNDVEEGGETAFPIADTNTETLHEYLSDVNNRNLTTNCYKSSLLVSPKTGTAVMWYNHEVDEMTGLMGNLILRSYHGGCNVLKGVKWIINLWIWFHA</sequence>
<protein>
    <recommendedName>
        <fullName evidence="7">Fe2OG dioxygenase domain-containing protein</fullName>
    </recommendedName>
</protein>
<dbReference type="GO" id="GO:0031418">
    <property type="term" value="F:L-ascorbic acid binding"/>
    <property type="evidence" value="ECO:0007669"/>
    <property type="project" value="UniProtKB-KW"/>
</dbReference>
<comment type="caution">
    <text evidence="8">The sequence shown here is derived from an EMBL/GenBank/DDBJ whole genome shotgun (WGS) entry which is preliminary data.</text>
</comment>
<proteinExistence type="predicted"/>
<keyword evidence="9" id="KW-1185">Reference proteome</keyword>
<evidence type="ECO:0000256" key="5">
    <source>
        <dbReference type="ARBA" id="ARBA00023002"/>
    </source>
</evidence>
<evidence type="ECO:0000256" key="1">
    <source>
        <dbReference type="ARBA" id="ARBA00001961"/>
    </source>
</evidence>